<evidence type="ECO:0000256" key="1">
    <source>
        <dbReference type="ARBA" id="ARBA00004651"/>
    </source>
</evidence>
<keyword evidence="10" id="KW-1185">Reference proteome</keyword>
<sequence>MWLWAAAGAAALLAHPAACGPPAIPLPPPALSAEARCALTLLPAYLAGPEGYDHLHVVSYARWANDDFMGQLAALGTPFTVEEYAEFQLRVTFVLMTSQSNTLILVAIEGYHPLPDSFYANSLLWRRRYLLWWSPPANFPGDLTAVREQTTAACHLDLRLAVTSTTSGSTRLYSLEGGYRNYARFAGVVSVDVLANLTELGRCDAGGGWRRGSLTPYRMCRAWRPDPSGNTALETLVETNASTGTDPRMAAAVLAAVQRYQKLSWRRFSASLPSGGYEMVQRIYHCRTDLLLKRQRLSDNPSFVSFPWQTDRMVVVVPAGIRLRQNLGLRSLTGSFTLPIWCATAAAAAAVGLALWLYGLGCTEAALETISLLLVQPIATVPSRHRRVLGPWLLASVVLPSAYQCDLWSVLTVPSMTKELKSLADLGSSNITIIYNQQRQVENWIYFGDLGLGNKVITHLSEREGLQRVAVARDAALITDTTNLPSLLKGFKRRVHIFPMANTDALKSFVITNRGSPLEATLKKVVPRLRAAGLLDQGFVQPRQPEQSQDPSPLALPNVSPAFAVLAVGLTTASGVLLGENLRLPGPKTI</sequence>
<reference evidence="9" key="1">
    <citation type="submission" date="2022-12" db="EMBL/GenBank/DDBJ databases">
        <title>Chromosome-level genome assembly of the bean flower thrips Megalurothrips usitatus.</title>
        <authorList>
            <person name="Ma L."/>
            <person name="Liu Q."/>
            <person name="Li H."/>
            <person name="Cai W."/>
        </authorList>
    </citation>
    <scope>NUCLEOTIDE SEQUENCE</scope>
    <source>
        <strain evidence="9">Cailab_2022a</strain>
    </source>
</reference>
<dbReference type="PANTHER" id="PTHR42643:SF24">
    <property type="entry name" value="IONOTROPIC RECEPTOR 60A"/>
    <property type="match status" value="1"/>
</dbReference>
<keyword evidence="8" id="KW-0732">Signal</keyword>
<accession>A0AAV7XIF5</accession>
<protein>
    <submittedName>
        <fullName evidence="9">Uncharacterized protein</fullName>
    </submittedName>
</protein>
<keyword evidence="2" id="KW-1003">Cell membrane</keyword>
<dbReference type="Proteomes" id="UP001075354">
    <property type="component" value="Chromosome 9"/>
</dbReference>
<evidence type="ECO:0000256" key="2">
    <source>
        <dbReference type="ARBA" id="ARBA00022475"/>
    </source>
</evidence>
<evidence type="ECO:0000256" key="6">
    <source>
        <dbReference type="ARBA" id="ARBA00023170"/>
    </source>
</evidence>
<dbReference type="GO" id="GO:0005886">
    <property type="term" value="C:plasma membrane"/>
    <property type="evidence" value="ECO:0007669"/>
    <property type="project" value="UniProtKB-SubCell"/>
</dbReference>
<dbReference type="AlphaFoldDB" id="A0AAV7XIF5"/>
<evidence type="ECO:0000256" key="5">
    <source>
        <dbReference type="ARBA" id="ARBA00023136"/>
    </source>
</evidence>
<dbReference type="SUPFAM" id="SSF53850">
    <property type="entry name" value="Periplasmic binding protein-like II"/>
    <property type="match status" value="1"/>
</dbReference>
<keyword evidence="4" id="KW-1133">Transmembrane helix</keyword>
<evidence type="ECO:0000313" key="9">
    <source>
        <dbReference type="EMBL" id="KAJ1524585.1"/>
    </source>
</evidence>
<keyword evidence="7" id="KW-0325">Glycoprotein</keyword>
<keyword evidence="5" id="KW-0472">Membrane</keyword>
<dbReference type="EMBL" id="JAPTSV010000009">
    <property type="protein sequence ID" value="KAJ1524585.1"/>
    <property type="molecule type" value="Genomic_DNA"/>
</dbReference>
<feature type="signal peptide" evidence="8">
    <location>
        <begin position="1"/>
        <end position="19"/>
    </location>
</feature>
<comment type="caution">
    <text evidence="9">The sequence shown here is derived from an EMBL/GenBank/DDBJ whole genome shotgun (WGS) entry which is preliminary data.</text>
</comment>
<evidence type="ECO:0000256" key="7">
    <source>
        <dbReference type="ARBA" id="ARBA00023180"/>
    </source>
</evidence>
<proteinExistence type="predicted"/>
<keyword evidence="3" id="KW-0812">Transmembrane</keyword>
<name>A0AAV7XIF5_9NEOP</name>
<dbReference type="InterPro" id="IPR052192">
    <property type="entry name" value="Insect_Ionotropic_Sensory_Rcpt"/>
</dbReference>
<organism evidence="9 10">
    <name type="scientific">Megalurothrips usitatus</name>
    <name type="common">bean blossom thrips</name>
    <dbReference type="NCBI Taxonomy" id="439358"/>
    <lineage>
        <taxon>Eukaryota</taxon>
        <taxon>Metazoa</taxon>
        <taxon>Ecdysozoa</taxon>
        <taxon>Arthropoda</taxon>
        <taxon>Hexapoda</taxon>
        <taxon>Insecta</taxon>
        <taxon>Pterygota</taxon>
        <taxon>Neoptera</taxon>
        <taxon>Paraneoptera</taxon>
        <taxon>Thysanoptera</taxon>
        <taxon>Terebrantia</taxon>
        <taxon>Thripoidea</taxon>
        <taxon>Thripidae</taxon>
        <taxon>Megalurothrips</taxon>
    </lineage>
</organism>
<evidence type="ECO:0000313" key="10">
    <source>
        <dbReference type="Proteomes" id="UP001075354"/>
    </source>
</evidence>
<evidence type="ECO:0000256" key="3">
    <source>
        <dbReference type="ARBA" id="ARBA00022692"/>
    </source>
</evidence>
<comment type="subcellular location">
    <subcellularLocation>
        <location evidence="1">Cell membrane</location>
        <topology evidence="1">Multi-pass membrane protein</topology>
    </subcellularLocation>
</comment>
<dbReference type="PANTHER" id="PTHR42643">
    <property type="entry name" value="IONOTROPIC RECEPTOR 20A-RELATED"/>
    <property type="match status" value="1"/>
</dbReference>
<evidence type="ECO:0000256" key="8">
    <source>
        <dbReference type="SAM" id="SignalP"/>
    </source>
</evidence>
<keyword evidence="6" id="KW-0675">Receptor</keyword>
<evidence type="ECO:0000256" key="4">
    <source>
        <dbReference type="ARBA" id="ARBA00022989"/>
    </source>
</evidence>
<gene>
    <name evidence="9" type="ORF">ONE63_011071</name>
</gene>
<feature type="chain" id="PRO_5043496515" evidence="8">
    <location>
        <begin position="20"/>
        <end position="590"/>
    </location>
</feature>